<gene>
    <name evidence="6" type="ORF">JETT_1644</name>
</gene>
<dbReference type="GO" id="GO:0016887">
    <property type="term" value="F:ATP hydrolysis activity"/>
    <property type="evidence" value="ECO:0007669"/>
    <property type="project" value="InterPro"/>
</dbReference>
<dbReference type="GO" id="GO:0005524">
    <property type="term" value="F:ATP binding"/>
    <property type="evidence" value="ECO:0007669"/>
    <property type="project" value="UniProtKB-KW"/>
</dbReference>
<sequence>MIQISNLTKSYGKQSLYSAVTLSIGPREKVGFVGRNGSGKSTLFRLILGEEQPDSGIISIPKGYKIGTLEQHLKFTRKTVLEEVATALSEDEIYDHWKAEKILFGLGFTEPDMEKQPESFSGGYQIRMNLAKLLVQNPHMLLLDEPTNYLDIVSLRWLKGWLRSFQGEVIIITHDRGFMDEVTTHTMGVVRRQLRKLKGDTITFFETIDHEDEIHEKTRVHQEKRIKEIEDFVARNKARASSAARAQSRLKLLDKMERIEKLDHEAMLAFRFNHEKCPGKVLMEARNLSFSYNGNSHNALFKNLTFTVEAQDRIAIIGKNGKGKSTLLNLLAGELKPLTGGMVTHPGIKIGHFGQTNIQRLNLECNVLEELSSANPSLNNQRLRSLAGAMMFPGDAVEKSIKVLSGGERSRVLLGKILANPTNLLLLDEPTNHLDIESIEELTEQLDEYEGAVVIVTHSEMILRDIATKLIIFNEENAQLFLGNYDDFLEKIGWDDEPKARKQEEKEKKVDVPEVIPTRQNSQKKRKCGFA</sequence>
<evidence type="ECO:0000256" key="4">
    <source>
        <dbReference type="SAM" id="MobiDB-lite"/>
    </source>
</evidence>
<evidence type="ECO:0000259" key="5">
    <source>
        <dbReference type="PROSITE" id="PS50893"/>
    </source>
</evidence>
<dbReference type="PROSITE" id="PS00211">
    <property type="entry name" value="ABC_TRANSPORTER_1"/>
    <property type="match status" value="1"/>
</dbReference>
<dbReference type="Pfam" id="PF12848">
    <property type="entry name" value="ABC_tran_Xtn"/>
    <property type="match status" value="1"/>
</dbReference>
<dbReference type="InterPro" id="IPR003593">
    <property type="entry name" value="AAA+_ATPase"/>
</dbReference>
<feature type="compositionally biased region" description="Basic and acidic residues" evidence="4">
    <location>
        <begin position="499"/>
        <end position="512"/>
    </location>
</feature>
<dbReference type="InterPro" id="IPR032781">
    <property type="entry name" value="ABC_tran_Xtn"/>
</dbReference>
<dbReference type="Gene3D" id="3.40.50.300">
    <property type="entry name" value="P-loop containing nucleotide triphosphate hydrolases"/>
    <property type="match status" value="2"/>
</dbReference>
<evidence type="ECO:0000256" key="1">
    <source>
        <dbReference type="ARBA" id="ARBA00022737"/>
    </source>
</evidence>
<dbReference type="Proteomes" id="UP000319783">
    <property type="component" value="Unassembled WGS sequence"/>
</dbReference>
<proteinExistence type="predicted"/>
<keyword evidence="1" id="KW-0677">Repeat</keyword>
<evidence type="ECO:0000313" key="6">
    <source>
        <dbReference type="EMBL" id="TLD42076.1"/>
    </source>
</evidence>
<keyword evidence="2" id="KW-0547">Nucleotide-binding</keyword>
<dbReference type="Pfam" id="PF00005">
    <property type="entry name" value="ABC_tran"/>
    <property type="match status" value="2"/>
</dbReference>
<organism evidence="6 7">
    <name type="scientific">Candidatus Jettenia ecosi</name>
    <dbReference type="NCBI Taxonomy" id="2494326"/>
    <lineage>
        <taxon>Bacteria</taxon>
        <taxon>Pseudomonadati</taxon>
        <taxon>Planctomycetota</taxon>
        <taxon>Candidatus Brocadiia</taxon>
        <taxon>Candidatus Brocadiales</taxon>
        <taxon>Candidatus Brocadiaceae</taxon>
        <taxon>Candidatus Jettenia</taxon>
    </lineage>
</organism>
<evidence type="ECO:0000313" key="7">
    <source>
        <dbReference type="Proteomes" id="UP000319783"/>
    </source>
</evidence>
<dbReference type="InterPro" id="IPR017871">
    <property type="entry name" value="ABC_transporter-like_CS"/>
</dbReference>
<evidence type="ECO:0000256" key="2">
    <source>
        <dbReference type="ARBA" id="ARBA00022741"/>
    </source>
</evidence>
<dbReference type="AlphaFoldDB" id="A0A533QBH5"/>
<feature type="region of interest" description="Disordered" evidence="4">
    <location>
        <begin position="499"/>
        <end position="531"/>
    </location>
</feature>
<comment type="caution">
    <text evidence="6">The sequence shown here is derived from an EMBL/GenBank/DDBJ whole genome shotgun (WGS) entry which is preliminary data.</text>
</comment>
<name>A0A533QBH5_9BACT</name>
<dbReference type="CDD" id="cd03221">
    <property type="entry name" value="ABCF_EF-3"/>
    <property type="match status" value="2"/>
</dbReference>
<dbReference type="FunFam" id="3.40.50.300:FF:000011">
    <property type="entry name" value="Putative ABC transporter ATP-binding component"/>
    <property type="match status" value="1"/>
</dbReference>
<accession>A0A533QBH5</accession>
<keyword evidence="3 6" id="KW-0067">ATP-binding</keyword>
<feature type="compositionally biased region" description="Basic residues" evidence="4">
    <location>
        <begin position="522"/>
        <end position="531"/>
    </location>
</feature>
<dbReference type="PANTHER" id="PTHR19211:SF14">
    <property type="entry name" value="ATP-BINDING CASSETTE SUB-FAMILY F MEMBER 1"/>
    <property type="match status" value="1"/>
</dbReference>
<evidence type="ECO:0000256" key="3">
    <source>
        <dbReference type="ARBA" id="ARBA00022840"/>
    </source>
</evidence>
<feature type="domain" description="ABC transporter" evidence="5">
    <location>
        <begin position="283"/>
        <end position="501"/>
    </location>
</feature>
<dbReference type="InterPro" id="IPR050611">
    <property type="entry name" value="ABCF"/>
</dbReference>
<dbReference type="PROSITE" id="PS50893">
    <property type="entry name" value="ABC_TRANSPORTER_2"/>
    <property type="match status" value="2"/>
</dbReference>
<dbReference type="SMART" id="SM00382">
    <property type="entry name" value="AAA"/>
    <property type="match status" value="2"/>
</dbReference>
<dbReference type="PANTHER" id="PTHR19211">
    <property type="entry name" value="ATP-BINDING TRANSPORT PROTEIN-RELATED"/>
    <property type="match status" value="1"/>
</dbReference>
<feature type="domain" description="ABC transporter" evidence="5">
    <location>
        <begin position="2"/>
        <end position="216"/>
    </location>
</feature>
<dbReference type="InterPro" id="IPR003439">
    <property type="entry name" value="ABC_transporter-like_ATP-bd"/>
</dbReference>
<dbReference type="InterPro" id="IPR027417">
    <property type="entry name" value="P-loop_NTPase"/>
</dbReference>
<reference evidence="6 7" key="1">
    <citation type="submission" date="2019-04" db="EMBL/GenBank/DDBJ databases">
        <title>Genome of a novel bacterium Candidatus Jettenia ecosi reconstructed from metagenome of an anammox bioreactor.</title>
        <authorList>
            <person name="Mardanov A.V."/>
            <person name="Beletsky A.V."/>
            <person name="Ravin N.V."/>
            <person name="Botchkova E.A."/>
            <person name="Litti Y.V."/>
            <person name="Nozhevnikova A.N."/>
        </authorList>
    </citation>
    <scope>NUCLEOTIDE SEQUENCE [LARGE SCALE GENOMIC DNA]</scope>
    <source>
        <strain evidence="6">J2</strain>
    </source>
</reference>
<protein>
    <submittedName>
        <fullName evidence="6">ABC transporter, ATP-binding protein</fullName>
    </submittedName>
</protein>
<dbReference type="SUPFAM" id="SSF52540">
    <property type="entry name" value="P-loop containing nucleoside triphosphate hydrolases"/>
    <property type="match status" value="2"/>
</dbReference>
<dbReference type="EMBL" id="SULG01000028">
    <property type="protein sequence ID" value="TLD42076.1"/>
    <property type="molecule type" value="Genomic_DNA"/>
</dbReference>